<dbReference type="Gene3D" id="3.20.20.80">
    <property type="entry name" value="Glycosidases"/>
    <property type="match status" value="1"/>
</dbReference>
<evidence type="ECO:0000256" key="3">
    <source>
        <dbReference type="ARBA" id="ARBA00023295"/>
    </source>
</evidence>
<dbReference type="PROSITE" id="PS51257">
    <property type="entry name" value="PROKAR_LIPOPROTEIN"/>
    <property type="match status" value="1"/>
</dbReference>
<accession>A0A6N1VBT0</accession>
<dbReference type="Pfam" id="PF01183">
    <property type="entry name" value="Glyco_hydro_25"/>
    <property type="match status" value="1"/>
</dbReference>
<organism evidence="6 7">
    <name type="scientific">Oricola thermophila</name>
    <dbReference type="NCBI Taxonomy" id="2742145"/>
    <lineage>
        <taxon>Bacteria</taxon>
        <taxon>Pseudomonadati</taxon>
        <taxon>Pseudomonadota</taxon>
        <taxon>Alphaproteobacteria</taxon>
        <taxon>Hyphomicrobiales</taxon>
        <taxon>Ahrensiaceae</taxon>
        <taxon>Oricola</taxon>
    </lineage>
</organism>
<keyword evidence="7" id="KW-1185">Reference proteome</keyword>
<evidence type="ECO:0000313" key="6">
    <source>
        <dbReference type="EMBL" id="QKV18354.1"/>
    </source>
</evidence>
<keyword evidence="2" id="KW-0378">Hydrolase</keyword>
<dbReference type="GO" id="GO:0016052">
    <property type="term" value="P:carbohydrate catabolic process"/>
    <property type="evidence" value="ECO:0007669"/>
    <property type="project" value="TreeGrafter"/>
</dbReference>
<dbReference type="PANTHER" id="PTHR34135">
    <property type="entry name" value="LYSOZYME"/>
    <property type="match status" value="1"/>
</dbReference>
<gene>
    <name evidence="6" type="ORF">HTY61_07745</name>
</gene>
<dbReference type="RefSeq" id="WP_175276248.1">
    <property type="nucleotide sequence ID" value="NZ_CP054836.1"/>
</dbReference>
<dbReference type="GO" id="GO:0009253">
    <property type="term" value="P:peptidoglycan catabolic process"/>
    <property type="evidence" value="ECO:0007669"/>
    <property type="project" value="InterPro"/>
</dbReference>
<dbReference type="SMART" id="SM00641">
    <property type="entry name" value="Glyco_25"/>
    <property type="match status" value="1"/>
</dbReference>
<sequence>MRFLLPAVLAAALGGCTASSKMDVLDIAPSGETVSSITAPAPPAPVGEGAPVTALAGSTPESPARSALFPPEVLPKEEVAFVAPSGAIRSAVSRIHPPRFSDAKPVSFGRVTPRHFAVHGVDVSRWQGDIDWHTLRKQGANFAWIKATEGVDHVDDAFRRNWIEAKRAGVPRGAYHFFYWCRTARDQAKWFIRNVPKEAGALPPVLDVEWNSHSRTCKHRPDKSDILEKMQVFLDALERHYGQRPIIYTSPDFYRDNLQGRFRDYPFWLRAVAEHPQKVYPGRDWVFWQYSGTGRAKGVSTHIDLNVFNGTERDWHEWLSRRVR</sequence>
<evidence type="ECO:0008006" key="8">
    <source>
        <dbReference type="Google" id="ProtNLM"/>
    </source>
</evidence>
<dbReference type="PROSITE" id="PS51904">
    <property type="entry name" value="GLYCOSYL_HYDROL_F25_2"/>
    <property type="match status" value="1"/>
</dbReference>
<feature type="signal peptide" evidence="5">
    <location>
        <begin position="1"/>
        <end position="18"/>
    </location>
</feature>
<evidence type="ECO:0000256" key="4">
    <source>
        <dbReference type="SAM" id="MobiDB-lite"/>
    </source>
</evidence>
<name>A0A6N1VBT0_9HYPH</name>
<dbReference type="GO" id="GO:0016998">
    <property type="term" value="P:cell wall macromolecule catabolic process"/>
    <property type="evidence" value="ECO:0007669"/>
    <property type="project" value="InterPro"/>
</dbReference>
<keyword evidence="5" id="KW-0732">Signal</keyword>
<dbReference type="EMBL" id="CP054836">
    <property type="protein sequence ID" value="QKV18354.1"/>
    <property type="molecule type" value="Genomic_DNA"/>
</dbReference>
<evidence type="ECO:0000256" key="1">
    <source>
        <dbReference type="ARBA" id="ARBA00010646"/>
    </source>
</evidence>
<dbReference type="Proteomes" id="UP000509367">
    <property type="component" value="Chromosome"/>
</dbReference>
<feature type="region of interest" description="Disordered" evidence="4">
    <location>
        <begin position="36"/>
        <end position="68"/>
    </location>
</feature>
<dbReference type="PANTHER" id="PTHR34135:SF2">
    <property type="entry name" value="LYSOZYME"/>
    <property type="match status" value="1"/>
</dbReference>
<keyword evidence="3" id="KW-0326">Glycosidase</keyword>
<dbReference type="InterPro" id="IPR002053">
    <property type="entry name" value="Glyco_hydro_25"/>
</dbReference>
<dbReference type="SUPFAM" id="SSF51445">
    <property type="entry name" value="(Trans)glycosidases"/>
    <property type="match status" value="1"/>
</dbReference>
<evidence type="ECO:0000256" key="2">
    <source>
        <dbReference type="ARBA" id="ARBA00022801"/>
    </source>
</evidence>
<dbReference type="AlphaFoldDB" id="A0A6N1VBT0"/>
<protein>
    <recommendedName>
        <fullName evidence="8">Glycoside hydrolase family 25 protein</fullName>
    </recommendedName>
</protein>
<dbReference type="CDD" id="cd06413">
    <property type="entry name" value="GH25_muramidase_1"/>
    <property type="match status" value="1"/>
</dbReference>
<reference evidence="6 7" key="1">
    <citation type="submission" date="2020-06" db="EMBL/GenBank/DDBJ databases">
        <title>Oricola thermophila sp. nov. isolated from a tidal sediments.</title>
        <authorList>
            <person name="Kwon K.K."/>
            <person name="Yang S.-H."/>
            <person name="Park M.-J."/>
        </authorList>
    </citation>
    <scope>NUCLEOTIDE SEQUENCE [LARGE SCALE GENOMIC DNA]</scope>
    <source>
        <strain evidence="6 7">MEBiC13590</strain>
    </source>
</reference>
<dbReference type="InterPro" id="IPR017853">
    <property type="entry name" value="GH"/>
</dbReference>
<evidence type="ECO:0000313" key="7">
    <source>
        <dbReference type="Proteomes" id="UP000509367"/>
    </source>
</evidence>
<dbReference type="GO" id="GO:0003796">
    <property type="term" value="F:lysozyme activity"/>
    <property type="evidence" value="ECO:0007669"/>
    <property type="project" value="InterPro"/>
</dbReference>
<dbReference type="InterPro" id="IPR018077">
    <property type="entry name" value="Glyco_hydro_fam25_subgr"/>
</dbReference>
<dbReference type="KEGG" id="orm:HTY61_07745"/>
<feature type="chain" id="PRO_5027036679" description="Glycoside hydrolase family 25 protein" evidence="5">
    <location>
        <begin position="19"/>
        <end position="324"/>
    </location>
</feature>
<proteinExistence type="inferred from homology"/>
<evidence type="ECO:0000256" key="5">
    <source>
        <dbReference type="SAM" id="SignalP"/>
    </source>
</evidence>
<comment type="similarity">
    <text evidence="1">Belongs to the glycosyl hydrolase 25 family.</text>
</comment>